<gene>
    <name evidence="2" type="ORF">CAL28_23220</name>
</gene>
<evidence type="ECO:0000256" key="1">
    <source>
        <dbReference type="SAM" id="MobiDB-lite"/>
    </source>
</evidence>
<accession>A0A261UJR8</accession>
<sequence length="94" mass="9922">MGVLYLISANELIAYDERFRGTLGQAPLYPRESVKAVQQLMGGTLLDNLIVAGNAITSLVERQLTSCSTRRPPPGDRSGASSPCALQAQGAFAA</sequence>
<organism evidence="2 3">
    <name type="scientific">Bordetella genomosp. 11</name>
    <dbReference type="NCBI Taxonomy" id="1416808"/>
    <lineage>
        <taxon>Bacteria</taxon>
        <taxon>Pseudomonadati</taxon>
        <taxon>Pseudomonadota</taxon>
        <taxon>Betaproteobacteria</taxon>
        <taxon>Burkholderiales</taxon>
        <taxon>Alcaligenaceae</taxon>
        <taxon>Bordetella</taxon>
    </lineage>
</organism>
<dbReference type="EMBL" id="NEVS01000004">
    <property type="protein sequence ID" value="OZI62138.1"/>
    <property type="molecule type" value="Genomic_DNA"/>
</dbReference>
<dbReference type="AlphaFoldDB" id="A0A261UJR8"/>
<feature type="region of interest" description="Disordered" evidence="1">
    <location>
        <begin position="66"/>
        <end position="94"/>
    </location>
</feature>
<keyword evidence="3" id="KW-1185">Reference proteome</keyword>
<reference evidence="3" key="1">
    <citation type="submission" date="2017-05" db="EMBL/GenBank/DDBJ databases">
        <title>Complete and WGS of Bordetella genogroups.</title>
        <authorList>
            <person name="Spilker T."/>
            <person name="Lipuma J."/>
        </authorList>
    </citation>
    <scope>NUCLEOTIDE SEQUENCE [LARGE SCALE GENOMIC DNA]</scope>
    <source>
        <strain evidence="3">AU8856</strain>
    </source>
</reference>
<comment type="caution">
    <text evidence="2">The sequence shown here is derived from an EMBL/GenBank/DDBJ whole genome shotgun (WGS) entry which is preliminary data.</text>
</comment>
<proteinExistence type="predicted"/>
<evidence type="ECO:0000313" key="2">
    <source>
        <dbReference type="EMBL" id="OZI62138.1"/>
    </source>
</evidence>
<dbReference type="Proteomes" id="UP000215767">
    <property type="component" value="Unassembled WGS sequence"/>
</dbReference>
<name>A0A261UJR8_9BORD</name>
<protein>
    <submittedName>
        <fullName evidence="2">Uncharacterized protein</fullName>
    </submittedName>
</protein>
<evidence type="ECO:0000313" key="3">
    <source>
        <dbReference type="Proteomes" id="UP000215767"/>
    </source>
</evidence>